<proteinExistence type="inferred from homology"/>
<comment type="caution">
    <text evidence="7">The sequence shown here is derived from an EMBL/GenBank/DDBJ whole genome shotgun (WGS) entry which is preliminary data.</text>
</comment>
<dbReference type="NCBIfam" id="NF000849">
    <property type="entry name" value="PRK00075.1-1"/>
    <property type="match status" value="1"/>
</dbReference>
<dbReference type="PANTHER" id="PTHR35863:SF1">
    <property type="entry name" value="COBALT-PRECORRIN-5B C(1)-METHYLTRANSFERASE"/>
    <property type="match status" value="1"/>
</dbReference>
<keyword evidence="2 5" id="KW-0489">Methyltransferase</keyword>
<reference evidence="7 8" key="1">
    <citation type="submission" date="2018-10" db="EMBL/GenBank/DDBJ databases">
        <title>Phylogenomics of Brevibacillus.</title>
        <authorList>
            <person name="Dunlap C."/>
        </authorList>
    </citation>
    <scope>NUCLEOTIDE SEQUENCE [LARGE SCALE GENOMIC DNA]</scope>
    <source>
        <strain evidence="7 8">JCM 15716</strain>
    </source>
</reference>
<comment type="pathway">
    <text evidence="5">Cofactor biosynthesis; adenosylcobalamin biosynthesis; cob(II)yrinate a,c-diamide from sirohydrochlorin (anaerobic route): step 6/10.</text>
</comment>
<dbReference type="EMBL" id="RHHQ01000008">
    <property type="protein sequence ID" value="RNB89637.1"/>
    <property type="molecule type" value="Genomic_DNA"/>
</dbReference>
<dbReference type="GO" id="GO:0032259">
    <property type="term" value="P:methylation"/>
    <property type="evidence" value="ECO:0007669"/>
    <property type="project" value="UniProtKB-KW"/>
</dbReference>
<dbReference type="Proteomes" id="UP000271031">
    <property type="component" value="Unassembled WGS sequence"/>
</dbReference>
<keyword evidence="8" id="KW-1185">Reference proteome</keyword>
<evidence type="ECO:0000313" key="7">
    <source>
        <dbReference type="EMBL" id="RNB89637.1"/>
    </source>
</evidence>
<organism evidence="7 8">
    <name type="scientific">Brevibacillus fluminis</name>
    <dbReference type="NCBI Taxonomy" id="511487"/>
    <lineage>
        <taxon>Bacteria</taxon>
        <taxon>Bacillati</taxon>
        <taxon>Bacillota</taxon>
        <taxon>Bacilli</taxon>
        <taxon>Bacillales</taxon>
        <taxon>Paenibacillaceae</taxon>
        <taxon>Brevibacillus</taxon>
    </lineage>
</organism>
<dbReference type="Pfam" id="PF01888">
    <property type="entry name" value="CbiD"/>
    <property type="match status" value="1"/>
</dbReference>
<keyword evidence="1 5" id="KW-0169">Cobalamin biosynthesis</keyword>
<dbReference type="Gene3D" id="3.30.2110.10">
    <property type="entry name" value="CbiD-like"/>
    <property type="match status" value="1"/>
</dbReference>
<comment type="function">
    <text evidence="5">Catalyzes the methylation of C-1 in cobalt-precorrin-5B to form cobalt-precorrin-6A.</text>
</comment>
<accession>A0A3M8DRN0</accession>
<evidence type="ECO:0000256" key="1">
    <source>
        <dbReference type="ARBA" id="ARBA00022573"/>
    </source>
</evidence>
<evidence type="ECO:0000256" key="3">
    <source>
        <dbReference type="ARBA" id="ARBA00022679"/>
    </source>
</evidence>
<dbReference type="PANTHER" id="PTHR35863">
    <property type="entry name" value="COBALT-PRECORRIN-5B C(1)-METHYLTRANSFERASE"/>
    <property type="match status" value="1"/>
</dbReference>
<evidence type="ECO:0000256" key="6">
    <source>
        <dbReference type="SAM" id="MobiDB-lite"/>
    </source>
</evidence>
<dbReference type="InterPro" id="IPR002748">
    <property type="entry name" value="CbiD"/>
</dbReference>
<dbReference type="RefSeq" id="WP_122917892.1">
    <property type="nucleotide sequence ID" value="NZ_RHHQ01000008.1"/>
</dbReference>
<dbReference type="OrthoDB" id="6439987at2"/>
<dbReference type="GO" id="GO:0019251">
    <property type="term" value="P:anaerobic cobalamin biosynthetic process"/>
    <property type="evidence" value="ECO:0007669"/>
    <property type="project" value="UniProtKB-UniRule"/>
</dbReference>
<gene>
    <name evidence="5" type="primary">cbiD</name>
    <name evidence="7" type="ORF">EDM56_10680</name>
</gene>
<dbReference type="AlphaFoldDB" id="A0A3M8DRN0"/>
<keyword evidence="4 5" id="KW-0949">S-adenosyl-L-methionine</keyword>
<evidence type="ECO:0000256" key="5">
    <source>
        <dbReference type="HAMAP-Rule" id="MF_00787"/>
    </source>
</evidence>
<evidence type="ECO:0000256" key="4">
    <source>
        <dbReference type="ARBA" id="ARBA00022691"/>
    </source>
</evidence>
<sequence>MAKTSTEAESDKPLRHGYTTGSNATAAAKASLVRLITGEPVTLSEILLPIGERVTFTIVSQETGDNWVESGVIKDGGDDPDATHGALILARVEWQEEPGIVLDGGVGVGRVTKPGLAVPVGEPAINPVPRKMLRTTVQEVLNQYELMDRGVKVTISVPQGEEIAKKTLNERLGILGGISILGTRGIVVPFSTAAYKASVVQAIKVAKASGCQALALTTGGRSEKTAIELYPEWPEEAFIQMGDFVGFSALHGKKQGFRRLSVVGMMGKLSKVAQGVMMVHSKSAPVDFNFLAAVAADAGADEALQEQVRTANTATHAGELMTAAGLPQFFDLLAACCSREVHRHVGGEIEIETILTTMQGAILGRAMYDGNDSGDSDRDRG</sequence>
<dbReference type="InterPro" id="IPR036074">
    <property type="entry name" value="CbiD_sf"/>
</dbReference>
<keyword evidence="3 5" id="KW-0808">Transferase</keyword>
<dbReference type="EC" id="2.1.1.195" evidence="5"/>
<protein>
    <recommendedName>
        <fullName evidence="5">Cobalt-precorrin-5B C(1)-methyltransferase</fullName>
        <ecNumber evidence="5">2.1.1.195</ecNumber>
    </recommendedName>
    <alternativeName>
        <fullName evidence="5">Cobalt-precorrin-6A synthase</fullName>
    </alternativeName>
</protein>
<dbReference type="GO" id="GO:0043780">
    <property type="term" value="F:cobalt-precorrin-5B C1-methyltransferase activity"/>
    <property type="evidence" value="ECO:0007669"/>
    <property type="project" value="RHEA"/>
</dbReference>
<dbReference type="SUPFAM" id="SSF111342">
    <property type="entry name" value="CbiD-like"/>
    <property type="match status" value="1"/>
</dbReference>
<dbReference type="NCBIfam" id="TIGR00312">
    <property type="entry name" value="cbiD"/>
    <property type="match status" value="1"/>
</dbReference>
<name>A0A3M8DRN0_9BACL</name>
<evidence type="ECO:0000256" key="2">
    <source>
        <dbReference type="ARBA" id="ARBA00022603"/>
    </source>
</evidence>
<dbReference type="UniPathway" id="UPA00148">
    <property type="reaction ID" value="UER00227"/>
</dbReference>
<dbReference type="PIRSF" id="PIRSF026782">
    <property type="entry name" value="CbiD"/>
    <property type="match status" value="1"/>
</dbReference>
<comment type="similarity">
    <text evidence="5">Belongs to the CbiD family.</text>
</comment>
<dbReference type="HAMAP" id="MF_00787">
    <property type="entry name" value="CbiD"/>
    <property type="match status" value="1"/>
</dbReference>
<feature type="region of interest" description="Disordered" evidence="6">
    <location>
        <begin position="1"/>
        <end position="20"/>
    </location>
</feature>
<comment type="catalytic activity">
    <reaction evidence="5">
        <text>Co-precorrin-5B + S-adenosyl-L-methionine = Co-precorrin-6A + S-adenosyl-L-homocysteine</text>
        <dbReference type="Rhea" id="RHEA:26285"/>
        <dbReference type="ChEBI" id="CHEBI:57856"/>
        <dbReference type="ChEBI" id="CHEBI:59789"/>
        <dbReference type="ChEBI" id="CHEBI:60063"/>
        <dbReference type="ChEBI" id="CHEBI:60064"/>
        <dbReference type="EC" id="2.1.1.195"/>
    </reaction>
</comment>
<evidence type="ECO:0000313" key="8">
    <source>
        <dbReference type="Proteomes" id="UP000271031"/>
    </source>
</evidence>